<keyword evidence="2" id="KW-1185">Reference proteome</keyword>
<gene>
    <name evidence="1" type="ORF">LOK49_LG02G00792</name>
</gene>
<evidence type="ECO:0000313" key="2">
    <source>
        <dbReference type="Proteomes" id="UP001060215"/>
    </source>
</evidence>
<comment type="caution">
    <text evidence="1">The sequence shown here is derived from an EMBL/GenBank/DDBJ whole genome shotgun (WGS) entry which is preliminary data.</text>
</comment>
<dbReference type="EMBL" id="CM045760">
    <property type="protein sequence ID" value="KAI8026556.1"/>
    <property type="molecule type" value="Genomic_DNA"/>
</dbReference>
<accession>A0ACC0IRN7</accession>
<reference evidence="1 2" key="1">
    <citation type="journal article" date="2022" name="Plant J.">
        <title>Chromosome-level genome of Camellia lanceoleosa provides a valuable resource for understanding genome evolution and self-incompatibility.</title>
        <authorList>
            <person name="Gong W."/>
            <person name="Xiao S."/>
            <person name="Wang L."/>
            <person name="Liao Z."/>
            <person name="Chang Y."/>
            <person name="Mo W."/>
            <person name="Hu G."/>
            <person name="Li W."/>
            <person name="Zhao G."/>
            <person name="Zhu H."/>
            <person name="Hu X."/>
            <person name="Ji K."/>
            <person name="Xiang X."/>
            <person name="Song Q."/>
            <person name="Yuan D."/>
            <person name="Jin S."/>
            <person name="Zhang L."/>
        </authorList>
    </citation>
    <scope>NUCLEOTIDE SEQUENCE [LARGE SCALE GENOMIC DNA]</scope>
    <source>
        <strain evidence="1">SQ_2022a</strain>
    </source>
</reference>
<dbReference type="Proteomes" id="UP001060215">
    <property type="component" value="Chromosome 3"/>
</dbReference>
<evidence type="ECO:0000313" key="1">
    <source>
        <dbReference type="EMBL" id="KAI8026556.1"/>
    </source>
</evidence>
<organism evidence="1 2">
    <name type="scientific">Camellia lanceoleosa</name>
    <dbReference type="NCBI Taxonomy" id="1840588"/>
    <lineage>
        <taxon>Eukaryota</taxon>
        <taxon>Viridiplantae</taxon>
        <taxon>Streptophyta</taxon>
        <taxon>Embryophyta</taxon>
        <taxon>Tracheophyta</taxon>
        <taxon>Spermatophyta</taxon>
        <taxon>Magnoliopsida</taxon>
        <taxon>eudicotyledons</taxon>
        <taxon>Gunneridae</taxon>
        <taxon>Pentapetalae</taxon>
        <taxon>asterids</taxon>
        <taxon>Ericales</taxon>
        <taxon>Theaceae</taxon>
        <taxon>Camellia</taxon>
    </lineage>
</organism>
<proteinExistence type="predicted"/>
<protein>
    <submittedName>
        <fullName evidence="1">Uncharacterized protein</fullName>
    </submittedName>
</protein>
<name>A0ACC0IRN7_9ERIC</name>
<sequence>MAYKHSKSKSYPKIGSHVVKDRVSSCFVLSSNVGFPLFAFCDRHTCFIFHVFMEATKEGSLSFVVAKFDGLLGFGF</sequence>